<feature type="region of interest" description="Disordered" evidence="1">
    <location>
        <begin position="94"/>
        <end position="113"/>
    </location>
</feature>
<gene>
    <name evidence="2" type="ORF">IPOD504_LOCUS16972</name>
</gene>
<sequence length="367" mass="38991">MLLSFKTVGPEHFYPIVQVRKLFSEPTTGNIDLTVTLSESVDITDSQVSDGLFILSKGGKDSLKPEGLKAEKGQAIFYQKILLALVTPPPANPYSAASLRPTGDSPSETEQPIAITPNDLSTQVESACAASKRCAELSRRDAAAVRTYGCYGILLSCKSNSQPQIWAVMISITPNHESHLDAEFTRAAFFAAVPSVSHLIRRSVVSGAQRVWRELSLRFGGVVPRGHSGSAHNKYVDITALGTRGGARSRRAPSHSGSVAREECVLCGAPRETGAPGAPGRPPPPLAGAAPPPPPPPPPHRVPCRPRKTSRRPRHGPAGHQAPMGPPLGRGGTVAASRRRCPSVATRPLDATPPRPKAPIRHTPQLV</sequence>
<proteinExistence type="predicted"/>
<evidence type="ECO:0000256" key="1">
    <source>
        <dbReference type="SAM" id="MobiDB-lite"/>
    </source>
</evidence>
<accession>A0ABN8J4M6</accession>
<evidence type="ECO:0000313" key="2">
    <source>
        <dbReference type="EMBL" id="CAH2075644.1"/>
    </source>
</evidence>
<dbReference type="Proteomes" id="UP000837857">
    <property type="component" value="Chromosome 8"/>
</dbReference>
<protein>
    <submittedName>
        <fullName evidence="2">Uncharacterized protein</fullName>
    </submittedName>
</protein>
<name>A0ABN8J4M6_9NEOP</name>
<dbReference type="EMBL" id="OW152820">
    <property type="protein sequence ID" value="CAH2075644.1"/>
    <property type="molecule type" value="Genomic_DNA"/>
</dbReference>
<evidence type="ECO:0000313" key="3">
    <source>
        <dbReference type="Proteomes" id="UP000837857"/>
    </source>
</evidence>
<feature type="region of interest" description="Disordered" evidence="1">
    <location>
        <begin position="270"/>
        <end position="367"/>
    </location>
</feature>
<organism evidence="2 3">
    <name type="scientific">Iphiclides podalirius</name>
    <name type="common">scarce swallowtail</name>
    <dbReference type="NCBI Taxonomy" id="110791"/>
    <lineage>
        <taxon>Eukaryota</taxon>
        <taxon>Metazoa</taxon>
        <taxon>Ecdysozoa</taxon>
        <taxon>Arthropoda</taxon>
        <taxon>Hexapoda</taxon>
        <taxon>Insecta</taxon>
        <taxon>Pterygota</taxon>
        <taxon>Neoptera</taxon>
        <taxon>Endopterygota</taxon>
        <taxon>Lepidoptera</taxon>
        <taxon>Glossata</taxon>
        <taxon>Ditrysia</taxon>
        <taxon>Papilionoidea</taxon>
        <taxon>Papilionidae</taxon>
        <taxon>Papilioninae</taxon>
        <taxon>Iphiclides</taxon>
    </lineage>
</organism>
<keyword evidence="3" id="KW-1185">Reference proteome</keyword>
<reference evidence="2" key="1">
    <citation type="submission" date="2022-03" db="EMBL/GenBank/DDBJ databases">
        <authorList>
            <person name="Martin H S."/>
        </authorList>
    </citation>
    <scope>NUCLEOTIDE SEQUENCE</scope>
</reference>
<feature type="compositionally biased region" description="Pro residues" evidence="1">
    <location>
        <begin position="279"/>
        <end position="301"/>
    </location>
</feature>
<feature type="non-terminal residue" evidence="2">
    <location>
        <position position="1"/>
    </location>
</feature>
<feature type="compositionally biased region" description="Basic residues" evidence="1">
    <location>
        <begin position="302"/>
        <end position="317"/>
    </location>
</feature>